<comment type="caution">
    <text evidence="6">The sequence shown here is derived from an EMBL/GenBank/DDBJ whole genome shotgun (WGS) entry which is preliminary data.</text>
</comment>
<evidence type="ECO:0000256" key="1">
    <source>
        <dbReference type="ARBA" id="ARBA00023015"/>
    </source>
</evidence>
<dbReference type="Proteomes" id="UP000068243">
    <property type="component" value="Unassembled WGS sequence"/>
</dbReference>
<evidence type="ECO:0000256" key="3">
    <source>
        <dbReference type="ARBA" id="ARBA00023163"/>
    </source>
</evidence>
<proteinExistence type="predicted"/>
<dbReference type="CDD" id="cd00067">
    <property type="entry name" value="GAL4"/>
    <property type="match status" value="1"/>
</dbReference>
<dbReference type="GO" id="GO:0009893">
    <property type="term" value="P:positive regulation of metabolic process"/>
    <property type="evidence" value="ECO:0007669"/>
    <property type="project" value="UniProtKB-ARBA"/>
</dbReference>
<reference evidence="7" key="1">
    <citation type="journal article" date="2016" name="Genome Announc.">
        <title>Draft genome sequence of Aspergillus niger strain An76.</title>
        <authorList>
            <person name="Gong W."/>
            <person name="Cheng Z."/>
            <person name="Zhang H."/>
            <person name="Liu L."/>
            <person name="Gao P."/>
            <person name="Wang L."/>
        </authorList>
    </citation>
    <scope>NUCLEOTIDE SEQUENCE [LARGE SCALE GENOMIC DNA]</scope>
    <source>
        <strain evidence="7">An76</strain>
    </source>
</reference>
<keyword evidence="1" id="KW-0805">Transcription regulation</keyword>
<sequence length="437" mass="48480">MFGTLSQNHSTQASYIVQVTDPPFQTDRNARTPHLACMACRTKKVSPQPTPLQRPRLTEALQLKCSGEKTGCQRCQMKNLSCVFPDQSASRSARKQRSKRSQSAVSDTSHHPTNSSASGRQGSPEPRNQEVQGPSHIHVGEEEMDGDVFLDLPDFYDTGLSSTPDAEDISRLEAPLGLNTGLPTGSLSTSLEDALSHGSLLDINRHKPNYPGLPACIDLDTDILPVFSNPGVERASTSPSNQCHCPSQALALYERTQILYNRLDATPRSTINSHDTRDTLHRSKEIIYQCENLTECALCRTQSHIAMILLSVSHQLIICLKRQCATTNHHRLTDWHPNDAYPGQGTGFTHRSSLESATQRPPMTFHHSLESEDLEDEIQVLKTLLTLRMQATAKLLAKLQNIIDVGGWREHRELLDRVSALHQAAAVSIHRMGGRER</sequence>
<keyword evidence="3" id="KW-0804">Transcription</keyword>
<accession>A0A100ISL7</accession>
<dbReference type="GO" id="GO:0000981">
    <property type="term" value="F:DNA-binding transcription factor activity, RNA polymerase II-specific"/>
    <property type="evidence" value="ECO:0007669"/>
    <property type="project" value="InterPro"/>
</dbReference>
<keyword evidence="2" id="KW-0238">DNA-binding</keyword>
<evidence type="ECO:0000256" key="2">
    <source>
        <dbReference type="ARBA" id="ARBA00023125"/>
    </source>
</evidence>
<evidence type="ECO:0008006" key="8">
    <source>
        <dbReference type="Google" id="ProtNLM"/>
    </source>
</evidence>
<gene>
    <name evidence="6" type="ORF">ABL_09238</name>
</gene>
<keyword evidence="4" id="KW-0539">Nucleus</keyword>
<evidence type="ECO:0000256" key="4">
    <source>
        <dbReference type="ARBA" id="ARBA00023242"/>
    </source>
</evidence>
<feature type="region of interest" description="Disordered" evidence="5">
    <location>
        <begin position="86"/>
        <end position="133"/>
    </location>
</feature>
<dbReference type="OrthoDB" id="2740448at2759"/>
<dbReference type="EMBL" id="BCMY01000022">
    <property type="protein sequence ID" value="GAQ46577.1"/>
    <property type="molecule type" value="Genomic_DNA"/>
</dbReference>
<protein>
    <recommendedName>
        <fullName evidence="8">Zn(2)-C6 fungal-type domain-containing protein</fullName>
    </recommendedName>
</protein>
<evidence type="ECO:0000313" key="7">
    <source>
        <dbReference type="Proteomes" id="UP000068243"/>
    </source>
</evidence>
<dbReference type="Gene3D" id="4.10.240.10">
    <property type="entry name" value="Zn(2)-C6 fungal-type DNA-binding domain"/>
    <property type="match status" value="1"/>
</dbReference>
<dbReference type="GO" id="GO:0008270">
    <property type="term" value="F:zinc ion binding"/>
    <property type="evidence" value="ECO:0007669"/>
    <property type="project" value="InterPro"/>
</dbReference>
<name>A0A100ISL7_ASPNG</name>
<feature type="compositionally biased region" description="Polar residues" evidence="5">
    <location>
        <begin position="105"/>
        <end position="121"/>
    </location>
</feature>
<dbReference type="AlphaFoldDB" id="A0A100ISL7"/>
<dbReference type="InterPro" id="IPR001138">
    <property type="entry name" value="Zn2Cys6_DnaBD"/>
</dbReference>
<dbReference type="GO" id="GO:0003677">
    <property type="term" value="F:DNA binding"/>
    <property type="evidence" value="ECO:0007669"/>
    <property type="project" value="UniProtKB-KW"/>
</dbReference>
<dbReference type="OMA" id="ENLTECA"/>
<evidence type="ECO:0000313" key="6">
    <source>
        <dbReference type="EMBL" id="GAQ46577.1"/>
    </source>
</evidence>
<organism evidence="6 7">
    <name type="scientific">Aspergillus niger</name>
    <dbReference type="NCBI Taxonomy" id="5061"/>
    <lineage>
        <taxon>Eukaryota</taxon>
        <taxon>Fungi</taxon>
        <taxon>Dikarya</taxon>
        <taxon>Ascomycota</taxon>
        <taxon>Pezizomycotina</taxon>
        <taxon>Eurotiomycetes</taxon>
        <taxon>Eurotiomycetidae</taxon>
        <taxon>Eurotiales</taxon>
        <taxon>Aspergillaceae</taxon>
        <taxon>Aspergillus</taxon>
        <taxon>Aspergillus subgen. Circumdati</taxon>
    </lineage>
</organism>
<dbReference type="InterPro" id="IPR036864">
    <property type="entry name" value="Zn2-C6_fun-type_DNA-bd_sf"/>
</dbReference>
<evidence type="ECO:0000256" key="5">
    <source>
        <dbReference type="SAM" id="MobiDB-lite"/>
    </source>
</evidence>